<feature type="transmembrane region" description="Helical" evidence="7">
    <location>
        <begin position="245"/>
        <end position="263"/>
    </location>
</feature>
<evidence type="ECO:0000256" key="5">
    <source>
        <dbReference type="ARBA" id="ARBA00023136"/>
    </source>
</evidence>
<dbReference type="PANTHER" id="PTHR31632">
    <property type="entry name" value="IRON TRANSPORTER FTH1"/>
    <property type="match status" value="1"/>
</dbReference>
<evidence type="ECO:0000256" key="1">
    <source>
        <dbReference type="ARBA" id="ARBA00004141"/>
    </source>
</evidence>
<evidence type="ECO:0000256" key="6">
    <source>
        <dbReference type="SAM" id="MobiDB-lite"/>
    </source>
</evidence>
<evidence type="ECO:0000313" key="8">
    <source>
        <dbReference type="EMBL" id="OWT65851.1"/>
    </source>
</evidence>
<accession>A0A225N1W6</accession>
<gene>
    <name evidence="8" type="ORF">CEY11_03755</name>
</gene>
<feature type="transmembrane region" description="Helical" evidence="7">
    <location>
        <begin position="486"/>
        <end position="507"/>
    </location>
</feature>
<feature type="transmembrane region" description="Helical" evidence="7">
    <location>
        <begin position="6"/>
        <end position="26"/>
    </location>
</feature>
<dbReference type="InterPro" id="IPR004923">
    <property type="entry name" value="FTR1/Fip1/EfeU"/>
</dbReference>
<comment type="subcellular location">
    <subcellularLocation>
        <location evidence="1">Membrane</location>
        <topology evidence="1">Multi-pass membrane protein</topology>
    </subcellularLocation>
</comment>
<feature type="region of interest" description="Disordered" evidence="6">
    <location>
        <begin position="519"/>
        <end position="549"/>
    </location>
</feature>
<feature type="transmembrane region" description="Helical" evidence="7">
    <location>
        <begin position="144"/>
        <end position="165"/>
    </location>
</feature>
<feature type="transmembrane region" description="Helical" evidence="7">
    <location>
        <begin position="177"/>
        <end position="197"/>
    </location>
</feature>
<evidence type="ECO:0000256" key="4">
    <source>
        <dbReference type="ARBA" id="ARBA00022989"/>
    </source>
</evidence>
<name>A0A225N1W6_9BURK</name>
<keyword evidence="4 7" id="KW-1133">Transmembrane helix</keyword>
<keyword evidence="3 7" id="KW-0812">Transmembrane</keyword>
<feature type="transmembrane region" description="Helical" evidence="7">
    <location>
        <begin position="217"/>
        <end position="238"/>
    </location>
</feature>
<evidence type="ECO:0000256" key="2">
    <source>
        <dbReference type="ARBA" id="ARBA00008333"/>
    </source>
</evidence>
<feature type="transmembrane region" description="Helical" evidence="7">
    <location>
        <begin position="35"/>
        <end position="57"/>
    </location>
</feature>
<evidence type="ECO:0000313" key="9">
    <source>
        <dbReference type="Proteomes" id="UP000214603"/>
    </source>
</evidence>
<dbReference type="Proteomes" id="UP000214603">
    <property type="component" value="Unassembled WGS sequence"/>
</dbReference>
<organism evidence="8 9">
    <name type="scientific">Candidimonas nitroreducens</name>
    <dbReference type="NCBI Taxonomy" id="683354"/>
    <lineage>
        <taxon>Bacteria</taxon>
        <taxon>Pseudomonadati</taxon>
        <taxon>Pseudomonadota</taxon>
        <taxon>Betaproteobacteria</taxon>
        <taxon>Burkholderiales</taxon>
        <taxon>Alcaligenaceae</taxon>
        <taxon>Candidimonas</taxon>
    </lineage>
</organism>
<dbReference type="RefSeq" id="WP_088602000.1">
    <property type="nucleotide sequence ID" value="NZ_NJIH01000002.1"/>
</dbReference>
<dbReference type="AlphaFoldDB" id="A0A225N1W6"/>
<dbReference type="GO" id="GO:0033573">
    <property type="term" value="C:high-affinity iron permease complex"/>
    <property type="evidence" value="ECO:0007669"/>
    <property type="project" value="InterPro"/>
</dbReference>
<evidence type="ECO:0000256" key="3">
    <source>
        <dbReference type="ARBA" id="ARBA00022692"/>
    </source>
</evidence>
<evidence type="ECO:0000256" key="7">
    <source>
        <dbReference type="SAM" id="Phobius"/>
    </source>
</evidence>
<keyword evidence="5 7" id="KW-0472">Membrane</keyword>
<dbReference type="EMBL" id="NJIH01000002">
    <property type="protein sequence ID" value="OWT65851.1"/>
    <property type="molecule type" value="Genomic_DNA"/>
</dbReference>
<keyword evidence="9" id="KW-1185">Reference proteome</keyword>
<feature type="transmembrane region" description="Helical" evidence="7">
    <location>
        <begin position="107"/>
        <end position="124"/>
    </location>
</feature>
<protein>
    <submittedName>
        <fullName evidence="8">Iron permease</fullName>
    </submittedName>
</protein>
<comment type="similarity">
    <text evidence="2">Belongs to the oxidase-dependent Fe transporter (OFeT) (TC 9.A.10.1) family.</text>
</comment>
<dbReference type="NCBIfam" id="NF041756">
    <property type="entry name" value="EfeU"/>
    <property type="match status" value="1"/>
</dbReference>
<proteinExistence type="inferred from homology"/>
<reference evidence="9" key="1">
    <citation type="submission" date="2017-06" db="EMBL/GenBank/DDBJ databases">
        <title>Herbaspirillum phytohormonus sp. nov., isolated from the root nodule of Robinia pseudoacacia in lead-zinc mine.</title>
        <authorList>
            <person name="Fan M."/>
            <person name="Lin Y."/>
        </authorList>
    </citation>
    <scope>NUCLEOTIDE SEQUENCE [LARGE SCALE GENOMIC DNA]</scope>
    <source>
        <strain evidence="9">SC-089</strain>
    </source>
</reference>
<feature type="transmembrane region" description="Helical" evidence="7">
    <location>
        <begin position="69"/>
        <end position="87"/>
    </location>
</feature>
<dbReference type="OrthoDB" id="5294331at2"/>
<dbReference type="PANTHER" id="PTHR31632:SF2">
    <property type="entry name" value="PLASMA MEMBRANE IRON PERMEASE"/>
    <property type="match status" value="1"/>
</dbReference>
<sequence length="549" mass="58088">MLATLVIGLREGLEAALIVGIIAAFLRKNGKSLRAMWLGVILAVALSIVVGVALNWIERALPQAEQEGMESVIGCIAIFFVTGMIMWMNAHARDLKRQIEAETAEALGQASTYALASMAFLAVLKEGFETSVFLLATFSAAQSAAWAAAGAIIGLLLAVAIGWGIYAGGVRINLSRFFRITGAFLVLVAAGLVVTSLRTAHEAGWLNAGQQTVMNLSWLVAPGTIRSALITGVLGIPADPRLIEVVGWLAYLIPVSLLVFWPAAHRPAPKTAVRLQFATAAAIAIVAAALAFAYPVPQWRLPRAVPLVAANDPAKPIGHAELDASSARAPELAIRFEDGRTERVSLASGTHESALHAGLAATAWHAHRASAVAHARPTLTLDDIVALNHGRIPIGLNPQQHPGPFQASWTSRRTLDVWIAGGQLLDASGYETAFVAISGSGLQTPRTLRAGGSQPSALRAWRVSPDYVSHAAQALRRLHAERSEHGFWAVGLPAVLLLAALILAAYACRNNRRLAKLRRAGCNPDPQSSANGGIVNGRNHTRGTLHASN</sequence>
<dbReference type="GO" id="GO:0015093">
    <property type="term" value="F:ferrous iron transmembrane transporter activity"/>
    <property type="evidence" value="ECO:0007669"/>
    <property type="project" value="TreeGrafter"/>
</dbReference>
<comment type="caution">
    <text evidence="8">The sequence shown here is derived from an EMBL/GenBank/DDBJ whole genome shotgun (WGS) entry which is preliminary data.</text>
</comment>
<feature type="transmembrane region" description="Helical" evidence="7">
    <location>
        <begin position="275"/>
        <end position="294"/>
    </location>
</feature>
<dbReference type="Pfam" id="PF03239">
    <property type="entry name" value="FTR1"/>
    <property type="match status" value="1"/>
</dbReference>